<evidence type="ECO:0000256" key="9">
    <source>
        <dbReference type="ARBA" id="ARBA00023268"/>
    </source>
</evidence>
<comment type="catalytic activity">
    <reaction evidence="10">
        <text>5-aminomethyl-2-thiouridine(34) in tRNA + S-adenosyl-L-methionine = 5-methylaminomethyl-2-thiouridine(34) in tRNA + S-adenosyl-L-homocysteine + H(+)</text>
        <dbReference type="Rhea" id="RHEA:19569"/>
        <dbReference type="Rhea" id="RHEA-COMP:10195"/>
        <dbReference type="Rhea" id="RHEA-COMP:10197"/>
        <dbReference type="ChEBI" id="CHEBI:15378"/>
        <dbReference type="ChEBI" id="CHEBI:57856"/>
        <dbReference type="ChEBI" id="CHEBI:59789"/>
        <dbReference type="ChEBI" id="CHEBI:74454"/>
        <dbReference type="ChEBI" id="CHEBI:74455"/>
        <dbReference type="EC" id="2.1.1.61"/>
    </reaction>
</comment>
<dbReference type="GO" id="GO:0004808">
    <property type="term" value="F:tRNA (5-methylaminomethyl-2-thiouridylate)(34)-methyltransferase activity"/>
    <property type="evidence" value="ECO:0007669"/>
    <property type="project" value="UniProtKB-EC"/>
</dbReference>
<keyword evidence="3 10" id="KW-0285">Flavoprotein</keyword>
<evidence type="ECO:0000313" key="15">
    <source>
        <dbReference type="Proteomes" id="UP000292120"/>
    </source>
</evidence>
<dbReference type="Gene3D" id="3.30.9.10">
    <property type="entry name" value="D-Amino Acid Oxidase, subunit A, domain 2"/>
    <property type="match status" value="1"/>
</dbReference>
<organism evidence="14 15">
    <name type="scientific">Aquabacterium lacunae</name>
    <dbReference type="NCBI Taxonomy" id="2528630"/>
    <lineage>
        <taxon>Bacteria</taxon>
        <taxon>Pseudomonadati</taxon>
        <taxon>Pseudomonadota</taxon>
        <taxon>Betaproteobacteria</taxon>
        <taxon>Burkholderiales</taxon>
        <taxon>Aquabacterium</taxon>
    </lineage>
</organism>
<dbReference type="Pfam" id="PF01266">
    <property type="entry name" value="DAO"/>
    <property type="match status" value="1"/>
</dbReference>
<comment type="caution">
    <text evidence="14">The sequence shown here is derived from an EMBL/GenBank/DDBJ whole genome shotgun (WGS) entry which is preliminary data.</text>
</comment>
<gene>
    <name evidence="10" type="primary">mnmC</name>
    <name evidence="14" type="ORF">EYS42_14250</name>
</gene>
<feature type="region of interest" description="FAD-dependent cmnm(5)s(2)U34 oxidoreductase" evidence="10">
    <location>
        <begin position="286"/>
        <end position="698"/>
    </location>
</feature>
<dbReference type="SUPFAM" id="SSF54373">
    <property type="entry name" value="FAD-linked reductases, C-terminal domain"/>
    <property type="match status" value="1"/>
</dbReference>
<evidence type="ECO:0000256" key="1">
    <source>
        <dbReference type="ARBA" id="ARBA00022490"/>
    </source>
</evidence>
<keyword evidence="4 10" id="KW-0808">Transferase</keyword>
<dbReference type="Gene3D" id="3.50.50.60">
    <property type="entry name" value="FAD/NAD(P)-binding domain"/>
    <property type="match status" value="1"/>
</dbReference>
<evidence type="ECO:0000259" key="13">
    <source>
        <dbReference type="Pfam" id="PF05430"/>
    </source>
</evidence>
<dbReference type="SUPFAM" id="SSF51905">
    <property type="entry name" value="FAD/NAD(P)-binding domain"/>
    <property type="match status" value="1"/>
</dbReference>
<dbReference type="GO" id="GO:0050660">
    <property type="term" value="F:flavin adenine dinucleotide binding"/>
    <property type="evidence" value="ECO:0007669"/>
    <property type="project" value="UniProtKB-UniRule"/>
</dbReference>
<dbReference type="OrthoDB" id="9786494at2"/>
<dbReference type="PANTHER" id="PTHR13847:SF283">
    <property type="entry name" value="TRNA 5-METHYLAMINOMETHYL-2-THIOURIDINE BIOSYNTHESIS BIFUNCTIONAL PROTEIN MNMC"/>
    <property type="match status" value="1"/>
</dbReference>
<dbReference type="AlphaFoldDB" id="A0A4V2JFE3"/>
<accession>A0A4V2JFE3</accession>
<keyword evidence="6 10" id="KW-0819">tRNA processing</keyword>
<comment type="function">
    <text evidence="10">Catalyzes the last two steps in the biosynthesis of 5-methylaminomethyl-2-thiouridine (mnm(5)s(2)U) at the wobble position (U34) in tRNA. Catalyzes the FAD-dependent demodification of cmnm(5)s(2)U34 to nm(5)s(2)U34, followed by the transfer of a methyl group from S-adenosyl-L-methionine to nm(5)s(2)U34, to form mnm(5)s(2)U34.</text>
</comment>
<evidence type="ECO:0000256" key="11">
    <source>
        <dbReference type="SAM" id="MobiDB-lite"/>
    </source>
</evidence>
<reference evidence="14 15" key="1">
    <citation type="submission" date="2019-02" db="EMBL/GenBank/DDBJ databases">
        <title>Aquabacterium sp. strain KMB7.</title>
        <authorList>
            <person name="Chen W.-M."/>
        </authorList>
    </citation>
    <scope>NUCLEOTIDE SEQUENCE [LARGE SCALE GENOMIC DNA]</scope>
    <source>
        <strain evidence="14 15">KMB7</strain>
    </source>
</reference>
<keyword evidence="7 10" id="KW-0274">FAD</keyword>
<name>A0A4V2JFE3_9BURK</name>
<evidence type="ECO:0000256" key="10">
    <source>
        <dbReference type="HAMAP-Rule" id="MF_01102"/>
    </source>
</evidence>
<feature type="domain" description="MnmC-like methyltransferase" evidence="13">
    <location>
        <begin position="132"/>
        <end position="258"/>
    </location>
</feature>
<dbReference type="InterPro" id="IPR036188">
    <property type="entry name" value="FAD/NAD-bd_sf"/>
</dbReference>
<feature type="region of interest" description="Disordered" evidence="11">
    <location>
        <begin position="1"/>
        <end position="23"/>
    </location>
</feature>
<keyword evidence="1 10" id="KW-0963">Cytoplasm</keyword>
<dbReference type="Pfam" id="PF05430">
    <property type="entry name" value="Methyltransf_30"/>
    <property type="match status" value="1"/>
</dbReference>
<sequence>MTARRPLTLATLGKSPRGHDPRIPYSPHYDDLYHSDAGAWSQSRHVFLAGNDLPARWQGRTRFVILETGFGLGNNFLATWQAWRQDPQRCEQLVFISIEKHPLSAQQLRDVHARSAHAPDEPMPDWEVARTELAARLVAQWPVLTPGWHTIDFEVAERTPGGAAGQVRLMLGLGDVHDLIPSLMAQVDSFYLDGFSPAKNPDMWDARWLGRLDRLAAPGAMAATWSVARPMRDTLTKAGFVIERRQGHGSKRDMVSARFEPRHVAAPPAGGLWAEPDAAHRTVAVVGAGLAGCAAAWALTRQGWQVHLIDAQAEPATLASGNPGGMFHAILHGEDGVHARAYRAAALRTAQVAGAWMAQGLVPGQATGLMRLDELPDGEAQALLQSLGLPDSFVHWQPVAQAAHTVGCHTPSGGWQFDQGGWLSPPHYARAFLQSAQTTGRLHWHPGRRVSGLHRAESGWALRSEGQAEPWLQGMGSVVLANAHALGALVATLPSDQAGFALPGGKVRGQITHLPPDACVARLHQPVAGQGYALSLPDGSLLCGATSQHQDDDPSVRDADHRHNLQQAARLGAWQGDAQHAALDGLSGRTQWRATTPDRLPLVGALPWSWERLQALPARARLDQPRMVPRERNAHGGLFVLGGLGSRGITWAALAGDLLAHWVTGSPCPVEADLRDALDPARWVVRQVKQGRHTAAGT</sequence>
<feature type="region of interest" description="tRNA (mnm(5)s(2)U34)-methyltransferase" evidence="10">
    <location>
        <begin position="1"/>
        <end position="260"/>
    </location>
</feature>
<evidence type="ECO:0000256" key="8">
    <source>
        <dbReference type="ARBA" id="ARBA00023002"/>
    </source>
</evidence>
<dbReference type="InterPro" id="IPR029063">
    <property type="entry name" value="SAM-dependent_MTases_sf"/>
</dbReference>
<keyword evidence="8 10" id="KW-0560">Oxidoreductase</keyword>
<dbReference type="RefSeq" id="WP_130968865.1">
    <property type="nucleotide sequence ID" value="NZ_SIXI01000006.1"/>
</dbReference>
<evidence type="ECO:0000259" key="12">
    <source>
        <dbReference type="Pfam" id="PF01266"/>
    </source>
</evidence>
<dbReference type="GO" id="GO:0032259">
    <property type="term" value="P:methylation"/>
    <property type="evidence" value="ECO:0007669"/>
    <property type="project" value="UniProtKB-KW"/>
</dbReference>
<protein>
    <recommendedName>
        <fullName evidence="10">tRNA 5-methylaminomethyl-2-thiouridine biosynthesis bifunctional protein MnmC</fullName>
        <shortName evidence="10">tRNA mnm(5)s(2)U biosynthesis bifunctional protein</shortName>
    </recommendedName>
    <domain>
        <recommendedName>
            <fullName evidence="10">tRNA (mnm(5)s(2)U34)-methyltransferase</fullName>
            <ecNumber evidence="10">2.1.1.61</ecNumber>
        </recommendedName>
    </domain>
    <domain>
        <recommendedName>
            <fullName evidence="10">FAD-dependent cmnm(5)s(2)U34 oxidoreductase</fullName>
            <ecNumber evidence="10">1.5.-.-</ecNumber>
        </recommendedName>
    </domain>
</protein>
<dbReference type="NCBIfam" id="NF033855">
    <property type="entry name" value="tRNA_MNMC2"/>
    <property type="match status" value="1"/>
</dbReference>
<evidence type="ECO:0000256" key="5">
    <source>
        <dbReference type="ARBA" id="ARBA00022691"/>
    </source>
</evidence>
<evidence type="ECO:0000313" key="14">
    <source>
        <dbReference type="EMBL" id="TBO28774.1"/>
    </source>
</evidence>
<evidence type="ECO:0000256" key="7">
    <source>
        <dbReference type="ARBA" id="ARBA00022827"/>
    </source>
</evidence>
<dbReference type="GO" id="GO:0016645">
    <property type="term" value="F:oxidoreductase activity, acting on the CH-NH group of donors"/>
    <property type="evidence" value="ECO:0007669"/>
    <property type="project" value="InterPro"/>
</dbReference>
<dbReference type="InterPro" id="IPR006076">
    <property type="entry name" value="FAD-dep_OxRdtase"/>
</dbReference>
<keyword evidence="9 10" id="KW-0511">Multifunctional enzyme</keyword>
<dbReference type="Proteomes" id="UP000292120">
    <property type="component" value="Unassembled WGS sequence"/>
</dbReference>
<comment type="similarity">
    <text evidence="10">In the N-terminal section; belongs to the methyltransferase superfamily. tRNA (mnm(5)s(2)U34)-methyltransferase family.</text>
</comment>
<feature type="domain" description="FAD dependent oxidoreductase" evidence="12">
    <location>
        <begin position="283"/>
        <end position="662"/>
    </location>
</feature>
<dbReference type="InterPro" id="IPR008471">
    <property type="entry name" value="MnmC-like_methylTransf"/>
</dbReference>
<evidence type="ECO:0000256" key="2">
    <source>
        <dbReference type="ARBA" id="ARBA00022603"/>
    </source>
</evidence>
<keyword evidence="5 10" id="KW-0949">S-adenosyl-L-methionine</keyword>
<comment type="similarity">
    <text evidence="10">In the C-terminal section; belongs to the DAO family.</text>
</comment>
<dbReference type="InterPro" id="IPR017610">
    <property type="entry name" value="tRNA_S-uridine_synth_MnmC_C"/>
</dbReference>
<dbReference type="EMBL" id="SIXI01000006">
    <property type="protein sequence ID" value="TBO28774.1"/>
    <property type="molecule type" value="Genomic_DNA"/>
</dbReference>
<dbReference type="InterPro" id="IPR023032">
    <property type="entry name" value="tRNA_MAMT_biosynth_bifunc_MnmC"/>
</dbReference>
<dbReference type="HAMAP" id="MF_01102">
    <property type="entry name" value="MnmC"/>
    <property type="match status" value="1"/>
</dbReference>
<evidence type="ECO:0000256" key="4">
    <source>
        <dbReference type="ARBA" id="ARBA00022679"/>
    </source>
</evidence>
<dbReference type="Gene3D" id="3.40.50.150">
    <property type="entry name" value="Vaccinia Virus protein VP39"/>
    <property type="match status" value="1"/>
</dbReference>
<dbReference type="GO" id="GO:0002097">
    <property type="term" value="P:tRNA wobble base modification"/>
    <property type="evidence" value="ECO:0007669"/>
    <property type="project" value="UniProtKB-UniRule"/>
</dbReference>
<keyword evidence="2 10" id="KW-0489">Methyltransferase</keyword>
<proteinExistence type="inferred from homology"/>
<dbReference type="GO" id="GO:0005737">
    <property type="term" value="C:cytoplasm"/>
    <property type="evidence" value="ECO:0007669"/>
    <property type="project" value="UniProtKB-SubCell"/>
</dbReference>
<comment type="subcellular location">
    <subcellularLocation>
        <location evidence="10">Cytoplasm</location>
    </subcellularLocation>
</comment>
<evidence type="ECO:0000256" key="3">
    <source>
        <dbReference type="ARBA" id="ARBA00022630"/>
    </source>
</evidence>
<keyword evidence="15" id="KW-1185">Reference proteome</keyword>
<comment type="cofactor">
    <cofactor evidence="10">
        <name>FAD</name>
        <dbReference type="ChEBI" id="CHEBI:57692"/>
    </cofactor>
</comment>
<dbReference type="PANTHER" id="PTHR13847">
    <property type="entry name" value="SARCOSINE DEHYDROGENASE-RELATED"/>
    <property type="match status" value="1"/>
</dbReference>
<dbReference type="EC" id="2.1.1.61" evidence="10"/>
<dbReference type="NCBIfam" id="TIGR03197">
    <property type="entry name" value="MnmC_Cterm"/>
    <property type="match status" value="1"/>
</dbReference>
<evidence type="ECO:0000256" key="6">
    <source>
        <dbReference type="ARBA" id="ARBA00022694"/>
    </source>
</evidence>
<dbReference type="InterPro" id="IPR047785">
    <property type="entry name" value="tRNA_MNMC2"/>
</dbReference>
<dbReference type="EC" id="1.5.-.-" evidence="10"/>